<evidence type="ECO:0000259" key="1">
    <source>
        <dbReference type="Pfam" id="PF01022"/>
    </source>
</evidence>
<dbReference type="EMBL" id="CP131062">
    <property type="protein sequence ID" value="WNY29096.1"/>
    <property type="molecule type" value="Genomic_DNA"/>
</dbReference>
<evidence type="ECO:0000259" key="2">
    <source>
        <dbReference type="Pfam" id="PF08350"/>
    </source>
</evidence>
<gene>
    <name evidence="3" type="ORF">MmiEs2_13120</name>
</gene>
<dbReference type="InterPro" id="IPR016490">
    <property type="entry name" value="Tscrpt_reg_HTH_AF0396-typ3"/>
</dbReference>
<dbReference type="InterPro" id="IPR013561">
    <property type="entry name" value="FilR1_middle_dom"/>
</dbReference>
<dbReference type="RefSeq" id="WP_316559095.1">
    <property type="nucleotide sequence ID" value="NZ_CP131062.1"/>
</dbReference>
<feature type="domain" description="Methanogenesis regulatory protein FilR1 middle" evidence="2">
    <location>
        <begin position="125"/>
        <end position="251"/>
    </location>
</feature>
<dbReference type="KEGG" id="mees:MmiEs2_13120"/>
<name>A0AA96VAW8_9EURY</name>
<evidence type="ECO:0000313" key="4">
    <source>
        <dbReference type="Proteomes" id="UP001302662"/>
    </source>
</evidence>
<dbReference type="Pfam" id="PF08350">
    <property type="entry name" value="FilR1_middle"/>
    <property type="match status" value="1"/>
</dbReference>
<dbReference type="Pfam" id="PF01022">
    <property type="entry name" value="HTH_5"/>
    <property type="match status" value="1"/>
</dbReference>
<dbReference type="PIRSF" id="PIRSF006692">
    <property type="entry name" value="TF_HTH_AF0396_prd"/>
    <property type="match status" value="1"/>
</dbReference>
<dbReference type="InterPro" id="IPR036390">
    <property type="entry name" value="WH_DNA-bd_sf"/>
</dbReference>
<dbReference type="GeneID" id="85197783"/>
<feature type="domain" description="HTH arsR-type" evidence="1">
    <location>
        <begin position="13"/>
        <end position="56"/>
    </location>
</feature>
<evidence type="ECO:0008006" key="5">
    <source>
        <dbReference type="Google" id="ProtNLM"/>
    </source>
</evidence>
<dbReference type="InterPro" id="IPR036388">
    <property type="entry name" value="WH-like_DNA-bd_sf"/>
</dbReference>
<organism evidence="3 4">
    <name type="scientific">Methanimicrococcus stummii</name>
    <dbReference type="NCBI Taxonomy" id="3028294"/>
    <lineage>
        <taxon>Archaea</taxon>
        <taxon>Methanobacteriati</taxon>
        <taxon>Methanobacteriota</taxon>
        <taxon>Stenosarchaea group</taxon>
        <taxon>Methanomicrobia</taxon>
        <taxon>Methanosarcinales</taxon>
        <taxon>Methanosarcinaceae</taxon>
        <taxon>Methanimicrococcus</taxon>
    </lineage>
</organism>
<dbReference type="CDD" id="cd00090">
    <property type="entry name" value="HTH_ARSR"/>
    <property type="match status" value="1"/>
</dbReference>
<dbReference type="Proteomes" id="UP001302662">
    <property type="component" value="Chromosome"/>
</dbReference>
<dbReference type="InterPro" id="IPR001845">
    <property type="entry name" value="HTH_ArsR_DNA-bd_dom"/>
</dbReference>
<dbReference type="Gene3D" id="1.10.10.10">
    <property type="entry name" value="Winged helix-like DNA-binding domain superfamily/Winged helix DNA-binding domain"/>
    <property type="match status" value="1"/>
</dbReference>
<dbReference type="GO" id="GO:0003700">
    <property type="term" value="F:DNA-binding transcription factor activity"/>
    <property type="evidence" value="ECO:0007669"/>
    <property type="project" value="InterPro"/>
</dbReference>
<proteinExistence type="predicted"/>
<dbReference type="SUPFAM" id="SSF46785">
    <property type="entry name" value="Winged helix' DNA-binding domain"/>
    <property type="match status" value="1"/>
</dbReference>
<protein>
    <recommendedName>
        <fullName evidence="5">Transcriptional regulator</fullName>
    </recommendedName>
</protein>
<reference evidence="3 4" key="1">
    <citation type="submission" date="2023-07" db="EMBL/GenBank/DDBJ databases">
        <title>Closed genome sequence of Methanimicrococcus sp. Es2.</title>
        <authorList>
            <person name="Protasov E."/>
            <person name="Platt K."/>
            <person name="Reeh H."/>
            <person name="Poehlein A."/>
            <person name="Daniel R."/>
            <person name="Brune A."/>
        </authorList>
    </citation>
    <scope>NUCLEOTIDE SEQUENCE [LARGE SCALE GENOMIC DNA]</scope>
    <source>
        <strain evidence="3 4">Es2</strain>
    </source>
</reference>
<dbReference type="AlphaFoldDB" id="A0AA96VAW8"/>
<sequence length="258" mass="29975">MTTELIGTLFLSEKRKNLMIYLLDGPMSIEEIKEKLNVTTSAIMTQIKILMDQGLIVYEGNVYSLTVVGEVISQKMIPLLATLDVYSDNQKYWSEHKPAFPPHLLSRLGELQNCVLIEPELSRLYELPLKFEENLLESNRIRDVSSFFSPVYHSTYVELMRKGVEIDIILSPIAIERFKTDYSNLLEEYLNHPNARIYVYEEPIEFASAVVTNHFVSVSLFNNNNIYHNHSLMSFEKPSIVWGEDLFNYYLMKSEKIE</sequence>
<keyword evidence="4" id="KW-1185">Reference proteome</keyword>
<accession>A0AA96VAW8</accession>
<dbReference type="InterPro" id="IPR011991">
    <property type="entry name" value="ArsR-like_HTH"/>
</dbReference>
<evidence type="ECO:0000313" key="3">
    <source>
        <dbReference type="EMBL" id="WNY29096.1"/>
    </source>
</evidence>